<evidence type="ECO:0000313" key="2">
    <source>
        <dbReference type="EMBL" id="MDH5822833.1"/>
    </source>
</evidence>
<protein>
    <submittedName>
        <fullName evidence="2">Uncharacterized protein</fullName>
    </submittedName>
</protein>
<accession>A0ABT6J9F3</accession>
<comment type="caution">
    <text evidence="2">The sequence shown here is derived from an EMBL/GenBank/DDBJ whole genome shotgun (WGS) entry which is preliminary data.</text>
</comment>
<organism evidence="2 3">
    <name type="scientific">Luteimonas endophytica</name>
    <dbReference type="NCBI Taxonomy" id="3042023"/>
    <lineage>
        <taxon>Bacteria</taxon>
        <taxon>Pseudomonadati</taxon>
        <taxon>Pseudomonadota</taxon>
        <taxon>Gammaproteobacteria</taxon>
        <taxon>Lysobacterales</taxon>
        <taxon>Lysobacteraceae</taxon>
        <taxon>Luteimonas</taxon>
    </lineage>
</organism>
<dbReference type="Proteomes" id="UP001156940">
    <property type="component" value="Unassembled WGS sequence"/>
</dbReference>
<proteinExistence type="predicted"/>
<evidence type="ECO:0000313" key="3">
    <source>
        <dbReference type="Proteomes" id="UP001156940"/>
    </source>
</evidence>
<keyword evidence="1" id="KW-0472">Membrane</keyword>
<sequence>MLCHRVPALNCADPPGTGGDRAGAGAPVSSAAVVGVILNLSLWFAIHVLFAEVGRWEGWGLDLPMPVLSSLDIAALALGALAMLALLRFGIGLPRTPAICALLGLLAQAAGIG</sequence>
<dbReference type="RefSeq" id="WP_280573831.1">
    <property type="nucleotide sequence ID" value="NZ_JARXRM010000028.1"/>
</dbReference>
<keyword evidence="3" id="KW-1185">Reference proteome</keyword>
<evidence type="ECO:0000256" key="1">
    <source>
        <dbReference type="SAM" id="Phobius"/>
    </source>
</evidence>
<gene>
    <name evidence="2" type="ORF">QFW77_07470</name>
</gene>
<name>A0ABT6J9F3_9GAMM</name>
<dbReference type="EMBL" id="JARXRM010000028">
    <property type="protein sequence ID" value="MDH5822833.1"/>
    <property type="molecule type" value="Genomic_DNA"/>
</dbReference>
<feature type="transmembrane region" description="Helical" evidence="1">
    <location>
        <begin position="31"/>
        <end position="51"/>
    </location>
</feature>
<feature type="transmembrane region" description="Helical" evidence="1">
    <location>
        <begin position="63"/>
        <end position="87"/>
    </location>
</feature>
<keyword evidence="1" id="KW-1133">Transmembrane helix</keyword>
<reference evidence="2 3" key="1">
    <citation type="submission" date="2023-04" db="EMBL/GenBank/DDBJ databases">
        <title>Luteimonas endophyticus RD2P54.</title>
        <authorList>
            <person name="Sun J.-Q."/>
        </authorList>
    </citation>
    <scope>NUCLEOTIDE SEQUENCE [LARGE SCALE GENOMIC DNA]</scope>
    <source>
        <strain evidence="2 3">RD2P54</strain>
    </source>
</reference>
<keyword evidence="1" id="KW-0812">Transmembrane</keyword>